<keyword evidence="3" id="KW-1185">Reference proteome</keyword>
<proteinExistence type="predicted"/>
<dbReference type="EMBL" id="JASNQZ010000007">
    <property type="protein sequence ID" value="KAL0954916.1"/>
    <property type="molecule type" value="Genomic_DNA"/>
</dbReference>
<feature type="region of interest" description="Disordered" evidence="1">
    <location>
        <begin position="1"/>
        <end position="22"/>
    </location>
</feature>
<evidence type="ECO:0000256" key="1">
    <source>
        <dbReference type="SAM" id="MobiDB-lite"/>
    </source>
</evidence>
<evidence type="ECO:0000313" key="3">
    <source>
        <dbReference type="Proteomes" id="UP001556367"/>
    </source>
</evidence>
<reference evidence="3" key="1">
    <citation type="submission" date="2024-06" db="EMBL/GenBank/DDBJ databases">
        <title>Multi-omics analyses provide insights into the biosynthesis of the anticancer antibiotic pleurotin in Hohenbuehelia grisea.</title>
        <authorList>
            <person name="Weaver J.A."/>
            <person name="Alberti F."/>
        </authorList>
    </citation>
    <scope>NUCLEOTIDE SEQUENCE [LARGE SCALE GENOMIC DNA]</scope>
    <source>
        <strain evidence="3">T-177</strain>
    </source>
</reference>
<evidence type="ECO:0000313" key="2">
    <source>
        <dbReference type="EMBL" id="KAL0954916.1"/>
    </source>
</evidence>
<protein>
    <submittedName>
        <fullName evidence="2">Uncharacterized protein</fullName>
    </submittedName>
</protein>
<gene>
    <name evidence="2" type="ORF">HGRIS_003848</name>
</gene>
<comment type="caution">
    <text evidence="2">The sequence shown here is derived from an EMBL/GenBank/DDBJ whole genome shotgun (WGS) entry which is preliminary data.</text>
</comment>
<accession>A0ABR3JGT1</accession>
<name>A0ABR3JGT1_9AGAR</name>
<sequence length="244" mass="27937">MASKIRTGSSRRSRHQPYERAQNNDSIMLREVCLEKVQKQFPGFIPRNDVDLFLLAAEPNGVRMDKDDMYGSLDRHYALVYPDCPTLTEGVIGDSMKTYGPWLDGSPEIITGLKPHPRDKNPYIRIRPIPNSKYSIRVFPGCPNLRFFCIDLLVTSTGRPVKLPDNYELWSLPPVDPMFPAIPSEPLEPYERKCADDDQKFLVRDGQRIALIRSGEPEVRFTVPMRPHRVQNPVAPDIIELDFS</sequence>
<dbReference type="Proteomes" id="UP001556367">
    <property type="component" value="Unassembled WGS sequence"/>
</dbReference>
<organism evidence="2 3">
    <name type="scientific">Hohenbuehelia grisea</name>
    <dbReference type="NCBI Taxonomy" id="104357"/>
    <lineage>
        <taxon>Eukaryota</taxon>
        <taxon>Fungi</taxon>
        <taxon>Dikarya</taxon>
        <taxon>Basidiomycota</taxon>
        <taxon>Agaricomycotina</taxon>
        <taxon>Agaricomycetes</taxon>
        <taxon>Agaricomycetidae</taxon>
        <taxon>Agaricales</taxon>
        <taxon>Pleurotineae</taxon>
        <taxon>Pleurotaceae</taxon>
        <taxon>Hohenbuehelia</taxon>
    </lineage>
</organism>